<keyword evidence="3" id="KW-1185">Reference proteome</keyword>
<dbReference type="AlphaFoldDB" id="A0A327QSE9"/>
<name>A0A327QSE9_9BACT</name>
<organism evidence="2 3">
    <name type="scientific">Chitinophaga skermanii</name>
    <dbReference type="NCBI Taxonomy" id="331697"/>
    <lineage>
        <taxon>Bacteria</taxon>
        <taxon>Pseudomonadati</taxon>
        <taxon>Bacteroidota</taxon>
        <taxon>Chitinophagia</taxon>
        <taxon>Chitinophagales</taxon>
        <taxon>Chitinophagaceae</taxon>
        <taxon>Chitinophaga</taxon>
    </lineage>
</organism>
<keyword evidence="1" id="KW-0812">Transmembrane</keyword>
<feature type="transmembrane region" description="Helical" evidence="1">
    <location>
        <begin position="7"/>
        <end position="27"/>
    </location>
</feature>
<evidence type="ECO:0000313" key="2">
    <source>
        <dbReference type="EMBL" id="RAJ06878.1"/>
    </source>
</evidence>
<gene>
    <name evidence="2" type="ORF">LX64_02006</name>
</gene>
<feature type="transmembrane region" description="Helical" evidence="1">
    <location>
        <begin position="86"/>
        <end position="106"/>
    </location>
</feature>
<protein>
    <submittedName>
        <fullName evidence="2">Uncharacterized protein</fullName>
    </submittedName>
</protein>
<dbReference type="RefSeq" id="WP_111597461.1">
    <property type="nucleotide sequence ID" value="NZ_QLLL01000003.1"/>
</dbReference>
<accession>A0A327QSE9</accession>
<feature type="transmembrane region" description="Helical" evidence="1">
    <location>
        <begin position="57"/>
        <end position="74"/>
    </location>
</feature>
<evidence type="ECO:0000256" key="1">
    <source>
        <dbReference type="SAM" id="Phobius"/>
    </source>
</evidence>
<keyword evidence="1" id="KW-0472">Membrane</keyword>
<feature type="transmembrane region" description="Helical" evidence="1">
    <location>
        <begin position="131"/>
        <end position="149"/>
    </location>
</feature>
<dbReference type="EMBL" id="QLLL01000003">
    <property type="protein sequence ID" value="RAJ06878.1"/>
    <property type="molecule type" value="Genomic_DNA"/>
</dbReference>
<sequence>MQNVYKRIGIILVYAVLLFFALAYFSYDIINFCLRNLTSHAYSIRENIDVHMRHMKYVYLGFTLVSAYMAFRVFQPVPKVSFKVYAFSWVVDVVIFFLGIISSFVIDNIRYASADPRVVILVHEITPYNNAYVLIVLLALKIFLFRMVYVQRVHPHY</sequence>
<keyword evidence="1" id="KW-1133">Transmembrane helix</keyword>
<dbReference type="Proteomes" id="UP000249547">
    <property type="component" value="Unassembled WGS sequence"/>
</dbReference>
<reference evidence="2 3" key="1">
    <citation type="submission" date="2018-06" db="EMBL/GenBank/DDBJ databases">
        <title>Genomic Encyclopedia of Archaeal and Bacterial Type Strains, Phase II (KMG-II): from individual species to whole genera.</title>
        <authorList>
            <person name="Goeker M."/>
        </authorList>
    </citation>
    <scope>NUCLEOTIDE SEQUENCE [LARGE SCALE GENOMIC DNA]</scope>
    <source>
        <strain evidence="2 3">DSM 23857</strain>
    </source>
</reference>
<evidence type="ECO:0000313" key="3">
    <source>
        <dbReference type="Proteomes" id="UP000249547"/>
    </source>
</evidence>
<proteinExistence type="predicted"/>
<comment type="caution">
    <text evidence="2">The sequence shown here is derived from an EMBL/GenBank/DDBJ whole genome shotgun (WGS) entry which is preliminary data.</text>
</comment>